<reference evidence="1" key="1">
    <citation type="submission" date="2016-10" db="EMBL/GenBank/DDBJ databases">
        <title>Sequence of Gallionella enrichment culture.</title>
        <authorList>
            <person name="Poehlein A."/>
            <person name="Muehling M."/>
            <person name="Daniel R."/>
        </authorList>
    </citation>
    <scope>NUCLEOTIDE SEQUENCE</scope>
</reference>
<comment type="caution">
    <text evidence="1">The sequence shown here is derived from an EMBL/GenBank/DDBJ whole genome shotgun (WGS) entry which is preliminary data.</text>
</comment>
<protein>
    <submittedName>
        <fullName evidence="1">Uncharacterized protein</fullName>
    </submittedName>
</protein>
<organism evidence="1">
    <name type="scientific">mine drainage metagenome</name>
    <dbReference type="NCBI Taxonomy" id="410659"/>
    <lineage>
        <taxon>unclassified sequences</taxon>
        <taxon>metagenomes</taxon>
        <taxon>ecological metagenomes</taxon>
    </lineage>
</organism>
<proteinExistence type="predicted"/>
<gene>
    <name evidence="1" type="ORF">GALL_245260</name>
</gene>
<sequence length="95" mass="10413">MINFILKPIGGTGIYVIYNIVSYMQCKGIKGDSSFEEVSSGFHVFSGTDSLYFTPTLPDAYAFVMQRLAAFEAKCKHISDQAEHALPETQIGTPA</sequence>
<name>A0A1J5RBW5_9ZZZZ</name>
<evidence type="ECO:0000313" key="1">
    <source>
        <dbReference type="EMBL" id="OIQ93566.1"/>
    </source>
</evidence>
<accession>A0A1J5RBW5</accession>
<dbReference type="AlphaFoldDB" id="A0A1J5RBW5"/>
<dbReference type="EMBL" id="MLJW01000205">
    <property type="protein sequence ID" value="OIQ93566.1"/>
    <property type="molecule type" value="Genomic_DNA"/>
</dbReference>